<evidence type="ECO:0000256" key="6">
    <source>
        <dbReference type="ARBA" id="ARBA00023251"/>
    </source>
</evidence>
<dbReference type="Gene3D" id="1.20.1250.20">
    <property type="entry name" value="MFS general substrate transporter like domains"/>
    <property type="match status" value="1"/>
</dbReference>
<proteinExistence type="predicted"/>
<evidence type="ECO:0000256" key="2">
    <source>
        <dbReference type="ARBA" id="ARBA00022448"/>
    </source>
</evidence>
<name>A0A7W7U7D4_9ACTN</name>
<dbReference type="PANTHER" id="PTHR42718:SF9">
    <property type="entry name" value="MAJOR FACILITATOR SUPERFAMILY MULTIDRUG TRANSPORTER MFSC"/>
    <property type="match status" value="1"/>
</dbReference>
<dbReference type="Gene3D" id="1.20.1720.10">
    <property type="entry name" value="Multidrug resistance protein D"/>
    <property type="match status" value="1"/>
</dbReference>
<dbReference type="Proteomes" id="UP000582643">
    <property type="component" value="Unassembled WGS sequence"/>
</dbReference>
<feature type="transmembrane region" description="Helical" evidence="7">
    <location>
        <begin position="448"/>
        <end position="467"/>
    </location>
</feature>
<dbReference type="InterPro" id="IPR036259">
    <property type="entry name" value="MFS_trans_sf"/>
</dbReference>
<feature type="transmembrane region" description="Helical" evidence="7">
    <location>
        <begin position="89"/>
        <end position="106"/>
    </location>
</feature>
<sequence>MTPTTTPRGPVTERPAPAVTAVVGLLVLFELTSGFVQAGIAPLLPDLAAHLGVDAVDTNWIVSVQLLAAAVCVPLFGRLGDLHGHRRMLRIALALTATGTLLVALADTYQLVLAGRLLQGPLAALLPLEIALVRDRLPVAGARRAIALLVGSLALGSLVGGVAMGLLHSAAGDLRQVLLVPAVLALICVPVSFVAVPESTRRASGRVDWPGVTLLSTAVLALLGGVGAAKNGALSSLAVLGPVLLGAVLLTAWALVELRAAEPLVDLRALAGRDAAPFYLGAFLFGIFYFGSQAPNATFFAADPAATGYGFGMSALAISLVSLPGYLTAVLGSFATAAVARRLGYRPTLVTAFLLVAAAFLQYAVFHEEVWHMAAGSSLLGLGIGLALGAMPTVIVEASDLSRTGIAAALYNNIKTLGGAVAGGVFASLLGAFTSPATGHPGENGYRAVWLAGALCALLAAGLSALARRREAPEPPQPAGASAMR</sequence>
<feature type="transmembrane region" description="Helical" evidence="7">
    <location>
        <begin position="347"/>
        <end position="365"/>
    </location>
</feature>
<protein>
    <submittedName>
        <fullName evidence="9">MFS family permease</fullName>
    </submittedName>
</protein>
<dbReference type="PANTHER" id="PTHR42718">
    <property type="entry name" value="MAJOR FACILITATOR SUPERFAMILY MULTIDRUG TRANSPORTER MFSC"/>
    <property type="match status" value="1"/>
</dbReference>
<feature type="transmembrane region" description="Helical" evidence="7">
    <location>
        <begin position="371"/>
        <end position="396"/>
    </location>
</feature>
<dbReference type="SUPFAM" id="SSF103473">
    <property type="entry name" value="MFS general substrate transporter"/>
    <property type="match status" value="1"/>
</dbReference>
<comment type="subcellular location">
    <subcellularLocation>
        <location evidence="1">Cell membrane</location>
        <topology evidence="1">Multi-pass membrane protein</topology>
    </subcellularLocation>
</comment>
<dbReference type="Pfam" id="PF07690">
    <property type="entry name" value="MFS_1"/>
    <property type="match status" value="2"/>
</dbReference>
<reference evidence="9 10" key="1">
    <citation type="submission" date="2020-08" db="EMBL/GenBank/DDBJ databases">
        <title>Genomic Encyclopedia of Type Strains, Phase III (KMG-III): the genomes of soil and plant-associated and newly described type strains.</title>
        <authorList>
            <person name="Whitman W."/>
        </authorList>
    </citation>
    <scope>NUCLEOTIDE SEQUENCE [LARGE SCALE GENOMIC DNA]</scope>
    <source>
        <strain evidence="9 10">SFB5A</strain>
    </source>
</reference>
<feature type="transmembrane region" description="Helical" evidence="7">
    <location>
        <begin position="234"/>
        <end position="256"/>
    </location>
</feature>
<keyword evidence="10" id="KW-1185">Reference proteome</keyword>
<dbReference type="GO" id="GO:0005886">
    <property type="term" value="C:plasma membrane"/>
    <property type="evidence" value="ECO:0007669"/>
    <property type="project" value="UniProtKB-SubCell"/>
</dbReference>
<evidence type="ECO:0000256" key="3">
    <source>
        <dbReference type="ARBA" id="ARBA00022692"/>
    </source>
</evidence>
<dbReference type="PROSITE" id="PS50850">
    <property type="entry name" value="MFS"/>
    <property type="match status" value="1"/>
</dbReference>
<organism evidence="9 10">
    <name type="scientific">Streptomyces nymphaeiformis</name>
    <dbReference type="NCBI Taxonomy" id="2663842"/>
    <lineage>
        <taxon>Bacteria</taxon>
        <taxon>Bacillati</taxon>
        <taxon>Actinomycetota</taxon>
        <taxon>Actinomycetes</taxon>
        <taxon>Kitasatosporales</taxon>
        <taxon>Streptomycetaceae</taxon>
        <taxon>Streptomyces</taxon>
    </lineage>
</organism>
<evidence type="ECO:0000313" key="10">
    <source>
        <dbReference type="Proteomes" id="UP000582643"/>
    </source>
</evidence>
<evidence type="ECO:0000256" key="7">
    <source>
        <dbReference type="SAM" id="Phobius"/>
    </source>
</evidence>
<dbReference type="GO" id="GO:0022857">
    <property type="term" value="F:transmembrane transporter activity"/>
    <property type="evidence" value="ECO:0007669"/>
    <property type="project" value="InterPro"/>
</dbReference>
<feature type="domain" description="Major facilitator superfamily (MFS) profile" evidence="8">
    <location>
        <begin position="18"/>
        <end position="471"/>
    </location>
</feature>
<dbReference type="EMBL" id="JACHJY010000013">
    <property type="protein sequence ID" value="MBB4986422.1"/>
    <property type="molecule type" value="Genomic_DNA"/>
</dbReference>
<feature type="transmembrane region" description="Helical" evidence="7">
    <location>
        <begin position="276"/>
        <end position="295"/>
    </location>
</feature>
<comment type="caution">
    <text evidence="9">The sequence shown here is derived from an EMBL/GenBank/DDBJ whole genome shotgun (WGS) entry which is preliminary data.</text>
</comment>
<feature type="transmembrane region" description="Helical" evidence="7">
    <location>
        <begin position="315"/>
        <end position="340"/>
    </location>
</feature>
<keyword evidence="5 7" id="KW-0472">Membrane</keyword>
<dbReference type="InterPro" id="IPR020846">
    <property type="entry name" value="MFS_dom"/>
</dbReference>
<dbReference type="RefSeq" id="WP_116163352.1">
    <property type="nucleotide sequence ID" value="NZ_JACHJY010000013.1"/>
</dbReference>
<feature type="transmembrane region" description="Helical" evidence="7">
    <location>
        <begin position="209"/>
        <end position="228"/>
    </location>
</feature>
<feature type="transmembrane region" description="Helical" evidence="7">
    <location>
        <begin position="178"/>
        <end position="197"/>
    </location>
</feature>
<evidence type="ECO:0000256" key="4">
    <source>
        <dbReference type="ARBA" id="ARBA00022989"/>
    </source>
</evidence>
<keyword evidence="3 7" id="KW-0812">Transmembrane</keyword>
<gene>
    <name evidence="9" type="ORF">GGE06_007390</name>
</gene>
<feature type="transmembrane region" description="Helical" evidence="7">
    <location>
        <begin position="18"/>
        <end position="40"/>
    </location>
</feature>
<evidence type="ECO:0000313" key="9">
    <source>
        <dbReference type="EMBL" id="MBB4986422.1"/>
    </source>
</evidence>
<feature type="transmembrane region" description="Helical" evidence="7">
    <location>
        <begin position="145"/>
        <end position="166"/>
    </location>
</feature>
<evidence type="ECO:0000259" key="8">
    <source>
        <dbReference type="PROSITE" id="PS50850"/>
    </source>
</evidence>
<feature type="transmembrane region" description="Helical" evidence="7">
    <location>
        <begin position="60"/>
        <end position="77"/>
    </location>
</feature>
<keyword evidence="6" id="KW-0046">Antibiotic resistance</keyword>
<keyword evidence="2" id="KW-0813">Transport</keyword>
<accession>A0A7W7U7D4</accession>
<dbReference type="InterPro" id="IPR011701">
    <property type="entry name" value="MFS"/>
</dbReference>
<feature type="transmembrane region" description="Helical" evidence="7">
    <location>
        <begin position="417"/>
        <end position="436"/>
    </location>
</feature>
<dbReference type="GO" id="GO:0046677">
    <property type="term" value="P:response to antibiotic"/>
    <property type="evidence" value="ECO:0007669"/>
    <property type="project" value="UniProtKB-KW"/>
</dbReference>
<evidence type="ECO:0000256" key="5">
    <source>
        <dbReference type="ARBA" id="ARBA00023136"/>
    </source>
</evidence>
<keyword evidence="4 7" id="KW-1133">Transmembrane helix</keyword>
<evidence type="ECO:0000256" key="1">
    <source>
        <dbReference type="ARBA" id="ARBA00004651"/>
    </source>
</evidence>
<feature type="transmembrane region" description="Helical" evidence="7">
    <location>
        <begin position="112"/>
        <end position="133"/>
    </location>
</feature>
<dbReference type="AlphaFoldDB" id="A0A7W7U7D4"/>